<keyword evidence="2" id="KW-1133">Transmembrane helix</keyword>
<dbReference type="PATRIC" id="fig|1150625.3.peg.3415"/>
<dbReference type="AlphaFoldDB" id="A0A147K4D8"/>
<dbReference type="PANTHER" id="PTHR21666">
    <property type="entry name" value="PEPTIDASE-RELATED"/>
    <property type="match status" value="1"/>
</dbReference>
<proteinExistence type="predicted"/>
<accession>A0A147K4D8</accession>
<feature type="compositionally biased region" description="Acidic residues" evidence="1">
    <location>
        <begin position="274"/>
        <end position="293"/>
    </location>
</feature>
<evidence type="ECO:0000313" key="5">
    <source>
        <dbReference type="Proteomes" id="UP000074108"/>
    </source>
</evidence>
<keyword evidence="2" id="KW-0812">Transmembrane</keyword>
<organism evidence="4 5">
    <name type="scientific">Bacillus coahuilensis p1.1.43</name>
    <dbReference type="NCBI Taxonomy" id="1150625"/>
    <lineage>
        <taxon>Bacteria</taxon>
        <taxon>Bacillati</taxon>
        <taxon>Bacillota</taxon>
        <taxon>Bacilli</taxon>
        <taxon>Bacillales</taxon>
        <taxon>Bacillaceae</taxon>
        <taxon>Bacillus</taxon>
    </lineage>
</organism>
<evidence type="ECO:0000256" key="2">
    <source>
        <dbReference type="SAM" id="Phobius"/>
    </source>
</evidence>
<evidence type="ECO:0000259" key="3">
    <source>
        <dbReference type="Pfam" id="PF01551"/>
    </source>
</evidence>
<comment type="caution">
    <text evidence="4">The sequence shown here is derived from an EMBL/GenBank/DDBJ whole genome shotgun (WGS) entry which is preliminary data.</text>
</comment>
<dbReference type="InterPro" id="IPR016047">
    <property type="entry name" value="M23ase_b-sheet_dom"/>
</dbReference>
<evidence type="ECO:0000313" key="4">
    <source>
        <dbReference type="EMBL" id="KUP04194.1"/>
    </source>
</evidence>
<dbReference type="SUPFAM" id="SSF51261">
    <property type="entry name" value="Duplicated hybrid motif"/>
    <property type="match status" value="1"/>
</dbReference>
<dbReference type="Pfam" id="PF01551">
    <property type="entry name" value="Peptidase_M23"/>
    <property type="match status" value="1"/>
</dbReference>
<feature type="domain" description="M23ase beta-sheet core" evidence="3">
    <location>
        <begin position="124"/>
        <end position="220"/>
    </location>
</feature>
<dbReference type="GO" id="GO:0004222">
    <property type="term" value="F:metalloendopeptidase activity"/>
    <property type="evidence" value="ECO:0007669"/>
    <property type="project" value="TreeGrafter"/>
</dbReference>
<dbReference type="Gene3D" id="2.70.70.10">
    <property type="entry name" value="Glucose Permease (Domain IIA)"/>
    <property type="match status" value="1"/>
</dbReference>
<protein>
    <recommendedName>
        <fullName evidence="3">M23ase beta-sheet core domain-containing protein</fullName>
    </recommendedName>
</protein>
<dbReference type="PANTHER" id="PTHR21666:SF291">
    <property type="entry name" value="STAGE II SPORULATION PROTEIN Q"/>
    <property type="match status" value="1"/>
</dbReference>
<dbReference type="EMBL" id="LDYG01000053">
    <property type="protein sequence ID" value="KUP04194.1"/>
    <property type="molecule type" value="Genomic_DNA"/>
</dbReference>
<dbReference type="Proteomes" id="UP000074108">
    <property type="component" value="Unassembled WGS sequence"/>
</dbReference>
<dbReference type="RefSeq" id="WP_193751483.1">
    <property type="nucleotide sequence ID" value="NZ_LDYG01000053.1"/>
</dbReference>
<reference evidence="4 5" key="1">
    <citation type="journal article" date="2016" name="Front. Microbiol.">
        <title>Microevolution Analysis of Bacillus coahuilensis Unveils Differences in Phosphorus Acquisition Strategies and Their Regulation.</title>
        <authorList>
            <person name="Gomez-Lunar Z."/>
            <person name="Hernandez-Gonzalez I."/>
            <person name="Rodriguez-Torres M.D."/>
            <person name="Souza V."/>
            <person name="Olmedo-Alvarez G."/>
        </authorList>
    </citation>
    <scope>NUCLEOTIDE SEQUENCE [LARGE SCALE GENOMIC DNA]</scope>
    <source>
        <strain evidence="5">p1.1.43</strain>
    </source>
</reference>
<dbReference type="STRING" id="1150625.Q75_16260"/>
<feature type="transmembrane region" description="Helical" evidence="2">
    <location>
        <begin position="23"/>
        <end position="43"/>
    </location>
</feature>
<gene>
    <name evidence="4" type="ORF">Q75_16260</name>
</gene>
<name>A0A147K4D8_9BACI</name>
<dbReference type="InterPro" id="IPR050570">
    <property type="entry name" value="Cell_wall_metabolism_enzyme"/>
</dbReference>
<dbReference type="CDD" id="cd12797">
    <property type="entry name" value="M23_peptidase"/>
    <property type="match status" value="1"/>
</dbReference>
<evidence type="ECO:0000256" key="1">
    <source>
        <dbReference type="SAM" id="MobiDB-lite"/>
    </source>
</evidence>
<dbReference type="InterPro" id="IPR011055">
    <property type="entry name" value="Dup_hybrid_motif"/>
</dbReference>
<feature type="region of interest" description="Disordered" evidence="1">
    <location>
        <begin position="229"/>
        <end position="293"/>
    </location>
</feature>
<keyword evidence="2" id="KW-0472">Membrane</keyword>
<sequence>MREEENNKSSLKSKTKAIFKNRWAYPALYLGSAAIIITSILWYQAANTPNIAEEPQDFGYVENGAVGQKDLEPTAEVVSQEETVEMPVINPDAVTIIKQFYNAQASAEEQEAALVVYNNIYYENTGIDIAMDGEEFDVVASMSGKVVSVEEDSFLGNYVVLDHGNGVETRYQAVKDVMVSVGDVVTQGDKLATSSTSELNSEAGNHLHFEVRKDGIAVDPIAFFNRPAQELKDADLSEEEPKKEEAEEGTEAGDGEESTDPEAEDHQANPTSEEGSDSDSDSENSEDQTEDQE</sequence>
<feature type="compositionally biased region" description="Acidic residues" evidence="1">
    <location>
        <begin position="246"/>
        <end position="263"/>
    </location>
</feature>
<keyword evidence="5" id="KW-1185">Reference proteome</keyword>
<feature type="compositionally biased region" description="Basic and acidic residues" evidence="1">
    <location>
        <begin position="229"/>
        <end position="245"/>
    </location>
</feature>